<dbReference type="HOGENOM" id="CLU_2278136_0_0_1"/>
<evidence type="ECO:0000313" key="4">
    <source>
        <dbReference type="EMBL" id="KGG52430.1"/>
    </source>
</evidence>
<dbReference type="EMBL" id="JMKJ01000081">
    <property type="protein sequence ID" value="KGG52430.1"/>
    <property type="molecule type" value="Genomic_DNA"/>
</dbReference>
<dbReference type="GO" id="GO:0006310">
    <property type="term" value="P:DNA recombination"/>
    <property type="evidence" value="ECO:0007669"/>
    <property type="project" value="InterPro"/>
</dbReference>
<protein>
    <submittedName>
        <fullName evidence="4">DNA replication factor A subunit Ssb3</fullName>
    </submittedName>
</protein>
<dbReference type="GO" id="GO:0006260">
    <property type="term" value="P:DNA replication"/>
    <property type="evidence" value="ECO:0007669"/>
    <property type="project" value="InterPro"/>
</dbReference>
<comment type="similarity">
    <text evidence="2">Belongs to the replication factor A protein 3 family.</text>
</comment>
<name>A0A098VU20_9MICR</name>
<reference evidence="4 5" key="1">
    <citation type="submission" date="2014-04" db="EMBL/GenBank/DDBJ databases">
        <title>A new species of microsporidia sheds light on the evolution of extreme parasitism.</title>
        <authorList>
            <person name="Haag K.L."/>
            <person name="James T.Y."/>
            <person name="Larsson R."/>
            <person name="Schaer T.M."/>
            <person name="Refardt D."/>
            <person name="Pombert J.-F."/>
            <person name="Ebert D."/>
        </authorList>
    </citation>
    <scope>NUCLEOTIDE SEQUENCE [LARGE SCALE GENOMIC DNA]</scope>
    <source>
        <strain evidence="4 5">UGP3</strain>
        <tissue evidence="4">Spores</tissue>
    </source>
</reference>
<evidence type="ECO:0000313" key="5">
    <source>
        <dbReference type="Proteomes" id="UP000029725"/>
    </source>
</evidence>
<evidence type="ECO:0000256" key="2">
    <source>
        <dbReference type="ARBA" id="ARBA00009761"/>
    </source>
</evidence>
<evidence type="ECO:0000256" key="1">
    <source>
        <dbReference type="ARBA" id="ARBA00004123"/>
    </source>
</evidence>
<organism evidence="4 5">
    <name type="scientific">Mitosporidium daphniae</name>
    <dbReference type="NCBI Taxonomy" id="1485682"/>
    <lineage>
        <taxon>Eukaryota</taxon>
        <taxon>Fungi</taxon>
        <taxon>Fungi incertae sedis</taxon>
        <taxon>Microsporidia</taxon>
        <taxon>Mitosporidium</taxon>
    </lineage>
</organism>
<dbReference type="GO" id="GO:0003677">
    <property type="term" value="F:DNA binding"/>
    <property type="evidence" value="ECO:0007669"/>
    <property type="project" value="InterPro"/>
</dbReference>
<dbReference type="Proteomes" id="UP000029725">
    <property type="component" value="Unassembled WGS sequence"/>
</dbReference>
<dbReference type="GO" id="GO:0006281">
    <property type="term" value="P:DNA repair"/>
    <property type="evidence" value="ECO:0007669"/>
    <property type="project" value="InterPro"/>
</dbReference>
<dbReference type="AlphaFoldDB" id="A0A098VU20"/>
<sequence>MDSPTPYLNYALLARHIGQVVRVPSSNSLIELESCDNGKLLVHITPTTVLPTSPVICVTGLVQKDLSLQAMVLDSFGDTSLDMMAMNKLVAAMHKFPAPFMV</sequence>
<dbReference type="Pfam" id="PF08661">
    <property type="entry name" value="Rep_fac-A_3"/>
    <property type="match status" value="1"/>
</dbReference>
<keyword evidence="5" id="KW-1185">Reference proteome</keyword>
<dbReference type="RefSeq" id="XP_013238866.1">
    <property type="nucleotide sequence ID" value="XM_013383412.1"/>
</dbReference>
<keyword evidence="3" id="KW-0539">Nucleus</keyword>
<dbReference type="InterPro" id="IPR013970">
    <property type="entry name" value="Rfa2"/>
</dbReference>
<dbReference type="Gene3D" id="2.40.50.140">
    <property type="entry name" value="Nucleic acid-binding proteins"/>
    <property type="match status" value="1"/>
</dbReference>
<accession>A0A098VU20</accession>
<comment type="caution">
    <text evidence="4">The sequence shown here is derived from an EMBL/GenBank/DDBJ whole genome shotgun (WGS) entry which is preliminary data.</text>
</comment>
<dbReference type="SUPFAM" id="SSF50249">
    <property type="entry name" value="Nucleic acid-binding proteins"/>
    <property type="match status" value="1"/>
</dbReference>
<gene>
    <name evidence="4" type="ORF">DI09_173p40</name>
</gene>
<proteinExistence type="inferred from homology"/>
<dbReference type="GeneID" id="25258687"/>
<evidence type="ECO:0000256" key="3">
    <source>
        <dbReference type="ARBA" id="ARBA00023242"/>
    </source>
</evidence>
<dbReference type="GO" id="GO:0031981">
    <property type="term" value="C:nuclear lumen"/>
    <property type="evidence" value="ECO:0007669"/>
    <property type="project" value="UniProtKB-ARBA"/>
</dbReference>
<dbReference type="InterPro" id="IPR012340">
    <property type="entry name" value="NA-bd_OB-fold"/>
</dbReference>
<comment type="subcellular location">
    <subcellularLocation>
        <location evidence="1">Nucleus</location>
    </subcellularLocation>
</comment>
<dbReference type="VEuPathDB" id="MicrosporidiaDB:DI09_173p40"/>